<dbReference type="PROSITE" id="PS50157">
    <property type="entry name" value="ZINC_FINGER_C2H2_2"/>
    <property type="match status" value="2"/>
</dbReference>
<feature type="region of interest" description="Disordered" evidence="6">
    <location>
        <begin position="153"/>
        <end position="176"/>
    </location>
</feature>
<dbReference type="GO" id="GO:0005634">
    <property type="term" value="C:nucleus"/>
    <property type="evidence" value="ECO:0007669"/>
    <property type="project" value="TreeGrafter"/>
</dbReference>
<name>A0AAN9A4G5_HALRR</name>
<evidence type="ECO:0000256" key="5">
    <source>
        <dbReference type="PROSITE-ProRule" id="PRU00042"/>
    </source>
</evidence>
<dbReference type="Gene3D" id="3.30.160.60">
    <property type="entry name" value="Classic Zinc Finger"/>
    <property type="match status" value="3"/>
</dbReference>
<keyword evidence="1" id="KW-0479">Metal-binding</keyword>
<dbReference type="AlphaFoldDB" id="A0AAN9A4G5"/>
<gene>
    <name evidence="8" type="ORF">SK128_021100</name>
</gene>
<evidence type="ECO:0000256" key="2">
    <source>
        <dbReference type="ARBA" id="ARBA00022737"/>
    </source>
</evidence>
<dbReference type="SMART" id="SM00355">
    <property type="entry name" value="ZnF_C2H2"/>
    <property type="match status" value="3"/>
</dbReference>
<sequence length="253" mass="27266">MLTHTGEKTFQCPHCPHRAGLKFNLSRHIRTVHKDMAPATSDSYDNWKKNSFISSNRLLYSETWNKGEAGGGCSVKSGGVGVGVIGVSGVETEGLACSVCGKIISGRNRRQRLQYHLSTHTGERPHHCPFCPYRAHHKFTLDRHIRTVHRECFQPKDPQPSSGVSQIQSQHSADITSSSSVLRNAITPLGALHTTSDITAASICSYGEPLPSVGTIHSLGNNVISAQSSSAHTPLTLSNPSGFSCTPNAVNKS</sequence>
<proteinExistence type="predicted"/>
<dbReference type="SUPFAM" id="SSF57667">
    <property type="entry name" value="beta-beta-alpha zinc fingers"/>
    <property type="match status" value="2"/>
</dbReference>
<feature type="non-terminal residue" evidence="8">
    <location>
        <position position="253"/>
    </location>
</feature>
<dbReference type="PANTHER" id="PTHR24408:SF58">
    <property type="entry name" value="TRANSCRIPTION FACTOR (TFIIIA), PUTATIVE (AFU_ORTHOLOGUE AFUA_1G05150)-RELATED"/>
    <property type="match status" value="1"/>
</dbReference>
<keyword evidence="3 5" id="KW-0863">Zinc-finger</keyword>
<dbReference type="InterPro" id="IPR036236">
    <property type="entry name" value="Znf_C2H2_sf"/>
</dbReference>
<keyword evidence="2" id="KW-0677">Repeat</keyword>
<dbReference type="GO" id="GO:0043565">
    <property type="term" value="F:sequence-specific DNA binding"/>
    <property type="evidence" value="ECO:0007669"/>
    <property type="project" value="TreeGrafter"/>
</dbReference>
<dbReference type="EMBL" id="JAXCGZ010013704">
    <property type="protein sequence ID" value="KAK7072070.1"/>
    <property type="molecule type" value="Genomic_DNA"/>
</dbReference>
<feature type="compositionally biased region" description="Polar residues" evidence="6">
    <location>
        <begin position="159"/>
        <end position="176"/>
    </location>
</feature>
<dbReference type="GO" id="GO:0008270">
    <property type="term" value="F:zinc ion binding"/>
    <property type="evidence" value="ECO:0007669"/>
    <property type="project" value="UniProtKB-KW"/>
</dbReference>
<keyword evidence="9" id="KW-1185">Reference proteome</keyword>
<evidence type="ECO:0000313" key="8">
    <source>
        <dbReference type="EMBL" id="KAK7072070.1"/>
    </source>
</evidence>
<dbReference type="GO" id="GO:0000981">
    <property type="term" value="F:DNA-binding transcription factor activity, RNA polymerase II-specific"/>
    <property type="evidence" value="ECO:0007669"/>
    <property type="project" value="TreeGrafter"/>
</dbReference>
<accession>A0AAN9A4G5</accession>
<evidence type="ECO:0000256" key="4">
    <source>
        <dbReference type="ARBA" id="ARBA00022833"/>
    </source>
</evidence>
<evidence type="ECO:0000259" key="7">
    <source>
        <dbReference type="PROSITE" id="PS50157"/>
    </source>
</evidence>
<organism evidence="8 9">
    <name type="scientific">Halocaridina rubra</name>
    <name type="common">Hawaiian red shrimp</name>
    <dbReference type="NCBI Taxonomy" id="373956"/>
    <lineage>
        <taxon>Eukaryota</taxon>
        <taxon>Metazoa</taxon>
        <taxon>Ecdysozoa</taxon>
        <taxon>Arthropoda</taxon>
        <taxon>Crustacea</taxon>
        <taxon>Multicrustacea</taxon>
        <taxon>Malacostraca</taxon>
        <taxon>Eumalacostraca</taxon>
        <taxon>Eucarida</taxon>
        <taxon>Decapoda</taxon>
        <taxon>Pleocyemata</taxon>
        <taxon>Caridea</taxon>
        <taxon>Atyoidea</taxon>
        <taxon>Atyidae</taxon>
        <taxon>Halocaridina</taxon>
    </lineage>
</organism>
<evidence type="ECO:0000313" key="9">
    <source>
        <dbReference type="Proteomes" id="UP001381693"/>
    </source>
</evidence>
<evidence type="ECO:0000256" key="3">
    <source>
        <dbReference type="ARBA" id="ARBA00022771"/>
    </source>
</evidence>
<keyword evidence="4" id="KW-0862">Zinc</keyword>
<feature type="domain" description="C2H2-type" evidence="7">
    <location>
        <begin position="10"/>
        <end position="38"/>
    </location>
</feature>
<evidence type="ECO:0000256" key="6">
    <source>
        <dbReference type="SAM" id="MobiDB-lite"/>
    </source>
</evidence>
<protein>
    <recommendedName>
        <fullName evidence="7">C2H2-type domain-containing protein</fullName>
    </recommendedName>
</protein>
<evidence type="ECO:0000256" key="1">
    <source>
        <dbReference type="ARBA" id="ARBA00022723"/>
    </source>
</evidence>
<comment type="caution">
    <text evidence="8">The sequence shown here is derived from an EMBL/GenBank/DDBJ whole genome shotgun (WGS) entry which is preliminary data.</text>
</comment>
<dbReference type="Proteomes" id="UP001381693">
    <property type="component" value="Unassembled WGS sequence"/>
</dbReference>
<reference evidence="8 9" key="1">
    <citation type="submission" date="2023-11" db="EMBL/GenBank/DDBJ databases">
        <title>Halocaridina rubra genome assembly.</title>
        <authorList>
            <person name="Smith C."/>
        </authorList>
    </citation>
    <scope>NUCLEOTIDE SEQUENCE [LARGE SCALE GENOMIC DNA]</scope>
    <source>
        <strain evidence="8">EP-1</strain>
        <tissue evidence="8">Whole</tissue>
    </source>
</reference>
<dbReference type="InterPro" id="IPR013087">
    <property type="entry name" value="Znf_C2H2_type"/>
</dbReference>
<dbReference type="PANTHER" id="PTHR24408">
    <property type="entry name" value="ZINC FINGER PROTEIN"/>
    <property type="match status" value="1"/>
</dbReference>
<feature type="domain" description="C2H2-type" evidence="7">
    <location>
        <begin position="95"/>
        <end position="125"/>
    </location>
</feature>